<evidence type="ECO:0000256" key="1">
    <source>
        <dbReference type="SAM" id="MobiDB-lite"/>
    </source>
</evidence>
<keyword evidence="2" id="KW-0648">Protein biosynthesis</keyword>
<name>A0AAW0E1R3_9AGAR</name>
<dbReference type="AlphaFoldDB" id="A0AAW0E1R3"/>
<sequence>MGCRAYRVYRHEGFYHTHYSPDDSYPGVLGLQIAAEIPRDPDEYKKWLAQIRQALDHHFEMNEEHIDSPDAHYRIHTEQYDIEDTGVDYIYEIDLDHEVFLVDSFPMFALNNMPETREVFLRSFGFDAYEHRVCAASTPDKHRYNWKALPPKVSDAIVADYVARSVSDTCSFLPDLLGTTGIVSRCEAVRTELYEVFIGWAMSMREIAHEIRVLETAANMVSKDLRSTGRALVQLAFGRMIFGDDPDDLSRKNKMNKEYDQLKQFIRGDNIKPVAQKFSWVVPNVCLCITTHLDDERHRKKRILKMVDHIVSSDKYQSGSPTYGILFSFFHCVVVRVESEDNFKSTIAMQFLPDYFADSQTTPGITAICSLAYHCLHDTPTTSFPDLNAHNPNHFLRRVPQEVLELITDYLAPMDLAALCVAAPVFTSAAHDILRFPHIEKYRLLKGKPAHGRDWEEENELGETIILKSRRSLVTKRFETMVNGSPGPKLSVGRGAGGDDKACKPFSVGVVIGGDTYRSVGWRVTQPTTKAKEKEKKKKKKKD</sequence>
<feature type="region of interest" description="Disordered" evidence="1">
    <location>
        <begin position="522"/>
        <end position="543"/>
    </location>
</feature>
<gene>
    <name evidence="2" type="ORF">R3P38DRAFT_2842608</name>
</gene>
<proteinExistence type="predicted"/>
<accession>A0AAW0E1R3</accession>
<reference evidence="2 3" key="1">
    <citation type="journal article" date="2024" name="J Genomics">
        <title>Draft genome sequencing and assembly of Favolaschia claudopus CIRM-BRFM 2984 isolated from oak limbs.</title>
        <authorList>
            <person name="Navarro D."/>
            <person name="Drula E."/>
            <person name="Chaduli D."/>
            <person name="Cazenave R."/>
            <person name="Ahrendt S."/>
            <person name="Wang J."/>
            <person name="Lipzen A."/>
            <person name="Daum C."/>
            <person name="Barry K."/>
            <person name="Grigoriev I.V."/>
            <person name="Favel A."/>
            <person name="Rosso M.N."/>
            <person name="Martin F."/>
        </authorList>
    </citation>
    <scope>NUCLEOTIDE SEQUENCE [LARGE SCALE GENOMIC DNA]</scope>
    <source>
        <strain evidence="2 3">CIRM-BRFM 2984</strain>
    </source>
</reference>
<dbReference type="Proteomes" id="UP001362999">
    <property type="component" value="Unassembled WGS sequence"/>
</dbReference>
<comment type="caution">
    <text evidence="2">The sequence shown here is derived from an EMBL/GenBank/DDBJ whole genome shotgun (WGS) entry which is preliminary data.</text>
</comment>
<evidence type="ECO:0000313" key="3">
    <source>
        <dbReference type="Proteomes" id="UP001362999"/>
    </source>
</evidence>
<dbReference type="GO" id="GO:0003746">
    <property type="term" value="F:translation elongation factor activity"/>
    <property type="evidence" value="ECO:0007669"/>
    <property type="project" value="UniProtKB-KW"/>
</dbReference>
<dbReference type="EMBL" id="JAWWNJ010000004">
    <property type="protein sequence ID" value="KAK7057707.1"/>
    <property type="molecule type" value="Genomic_DNA"/>
</dbReference>
<keyword evidence="2" id="KW-0251">Elongation factor</keyword>
<protein>
    <submittedName>
        <fullName evidence="2">Polymerase II transcription elongation factor</fullName>
    </submittedName>
</protein>
<evidence type="ECO:0000313" key="2">
    <source>
        <dbReference type="EMBL" id="KAK7057707.1"/>
    </source>
</evidence>
<organism evidence="2 3">
    <name type="scientific">Favolaschia claudopus</name>
    <dbReference type="NCBI Taxonomy" id="2862362"/>
    <lineage>
        <taxon>Eukaryota</taxon>
        <taxon>Fungi</taxon>
        <taxon>Dikarya</taxon>
        <taxon>Basidiomycota</taxon>
        <taxon>Agaricomycotina</taxon>
        <taxon>Agaricomycetes</taxon>
        <taxon>Agaricomycetidae</taxon>
        <taxon>Agaricales</taxon>
        <taxon>Marasmiineae</taxon>
        <taxon>Mycenaceae</taxon>
        <taxon>Favolaschia</taxon>
    </lineage>
</organism>
<keyword evidence="3" id="KW-1185">Reference proteome</keyword>